<keyword evidence="3" id="KW-0732">Signal</keyword>
<reference evidence="8" key="1">
    <citation type="submission" date="2018-05" db="EMBL/GenBank/DDBJ databases">
        <authorList>
            <person name="Lanie J.A."/>
            <person name="Ng W.-L."/>
            <person name="Kazmierczak K.M."/>
            <person name="Andrzejewski T.M."/>
            <person name="Davidsen T.M."/>
            <person name="Wayne K.J."/>
            <person name="Tettelin H."/>
            <person name="Glass J.I."/>
            <person name="Rusch D."/>
            <person name="Podicherti R."/>
            <person name="Tsui H.-C.T."/>
            <person name="Winkler M.E."/>
        </authorList>
    </citation>
    <scope>NUCLEOTIDE SEQUENCE</scope>
</reference>
<dbReference type="InterPro" id="IPR050515">
    <property type="entry name" value="Beta-lactam/transpept"/>
</dbReference>
<evidence type="ECO:0000313" key="8">
    <source>
        <dbReference type="EMBL" id="SVD87038.1"/>
    </source>
</evidence>
<dbReference type="GO" id="GO:0071555">
    <property type="term" value="P:cell wall organization"/>
    <property type="evidence" value="ECO:0007669"/>
    <property type="project" value="TreeGrafter"/>
</dbReference>
<evidence type="ECO:0000256" key="1">
    <source>
        <dbReference type="ARBA" id="ARBA00001526"/>
    </source>
</evidence>
<comment type="catalytic activity">
    <reaction evidence="1">
        <text>a beta-lactam + H2O = a substituted beta-amino acid</text>
        <dbReference type="Rhea" id="RHEA:20401"/>
        <dbReference type="ChEBI" id="CHEBI:15377"/>
        <dbReference type="ChEBI" id="CHEBI:35627"/>
        <dbReference type="ChEBI" id="CHEBI:140347"/>
        <dbReference type="EC" id="3.5.2.6"/>
    </reaction>
</comment>
<evidence type="ECO:0000256" key="4">
    <source>
        <dbReference type="ARBA" id="ARBA00022801"/>
    </source>
</evidence>
<keyword evidence="5" id="KW-0046">Antibiotic resistance</keyword>
<keyword evidence="6" id="KW-1133">Transmembrane helix</keyword>
<dbReference type="PANTHER" id="PTHR30627:SF6">
    <property type="entry name" value="BETA-LACTAMASE YBXI-RELATED"/>
    <property type="match status" value="1"/>
</dbReference>
<dbReference type="GO" id="GO:0008658">
    <property type="term" value="F:penicillin binding"/>
    <property type="evidence" value="ECO:0007669"/>
    <property type="project" value="InterPro"/>
</dbReference>
<dbReference type="EC" id="3.5.2.6" evidence="2"/>
<dbReference type="Pfam" id="PF03717">
    <property type="entry name" value="PBP_dimer"/>
    <property type="match status" value="1"/>
</dbReference>
<dbReference type="InterPro" id="IPR036138">
    <property type="entry name" value="PBP_dimer_sf"/>
</dbReference>
<dbReference type="AlphaFoldDB" id="A0A382YWY0"/>
<dbReference type="GO" id="GO:0008800">
    <property type="term" value="F:beta-lactamase activity"/>
    <property type="evidence" value="ECO:0007669"/>
    <property type="project" value="UniProtKB-EC"/>
</dbReference>
<sequence>VNRLYSIYHIRIRFVYIFFFVFSTAILGKMFYIQTIQSEGYRQKTHAAGIVERPVKGFRGTIYDRNGQTLAETIKTYTFWVNTHKEVDKERIIDLFSKVFNRSIEDYRKLLSQNKSYIKLAQGKFESQCKSILYELKDIKGLYCDVNISRYYPFRNLASQVVGYVDKDYKGQFGIERQFDPLLQGRTSSLVFNRSANGRLREALVNQNPDAKDGADIQLTLDANIQTILLDALHRGLKNSGAKSANGVI</sequence>
<dbReference type="GO" id="GO:0005886">
    <property type="term" value="C:plasma membrane"/>
    <property type="evidence" value="ECO:0007669"/>
    <property type="project" value="TreeGrafter"/>
</dbReference>
<evidence type="ECO:0000256" key="6">
    <source>
        <dbReference type="SAM" id="Phobius"/>
    </source>
</evidence>
<keyword evidence="6" id="KW-0812">Transmembrane</keyword>
<gene>
    <name evidence="8" type="ORF">METZ01_LOCUS439892</name>
</gene>
<dbReference type="InterPro" id="IPR005311">
    <property type="entry name" value="PBP_dimer"/>
</dbReference>
<feature type="domain" description="Penicillin-binding protein dimerisation" evidence="7">
    <location>
        <begin position="56"/>
        <end position="201"/>
    </location>
</feature>
<keyword evidence="6" id="KW-0472">Membrane</keyword>
<feature type="transmembrane region" description="Helical" evidence="6">
    <location>
        <begin position="12"/>
        <end position="33"/>
    </location>
</feature>
<organism evidence="8">
    <name type="scientific">marine metagenome</name>
    <dbReference type="NCBI Taxonomy" id="408172"/>
    <lineage>
        <taxon>unclassified sequences</taxon>
        <taxon>metagenomes</taxon>
        <taxon>ecological metagenomes</taxon>
    </lineage>
</organism>
<accession>A0A382YWY0</accession>
<dbReference type="GO" id="GO:0046677">
    <property type="term" value="P:response to antibiotic"/>
    <property type="evidence" value="ECO:0007669"/>
    <property type="project" value="UniProtKB-KW"/>
</dbReference>
<name>A0A382YWY0_9ZZZZ</name>
<proteinExistence type="predicted"/>
<protein>
    <recommendedName>
        <fullName evidence="2">beta-lactamase</fullName>
        <ecNumber evidence="2">3.5.2.6</ecNumber>
    </recommendedName>
</protein>
<evidence type="ECO:0000256" key="2">
    <source>
        <dbReference type="ARBA" id="ARBA00012865"/>
    </source>
</evidence>
<dbReference type="EMBL" id="UINC01178722">
    <property type="protein sequence ID" value="SVD87038.1"/>
    <property type="molecule type" value="Genomic_DNA"/>
</dbReference>
<dbReference type="SUPFAM" id="SSF56519">
    <property type="entry name" value="Penicillin binding protein dimerisation domain"/>
    <property type="match status" value="1"/>
</dbReference>
<feature type="non-terminal residue" evidence="8">
    <location>
        <position position="249"/>
    </location>
</feature>
<evidence type="ECO:0000259" key="7">
    <source>
        <dbReference type="Pfam" id="PF03717"/>
    </source>
</evidence>
<evidence type="ECO:0000256" key="3">
    <source>
        <dbReference type="ARBA" id="ARBA00022729"/>
    </source>
</evidence>
<keyword evidence="4" id="KW-0378">Hydrolase</keyword>
<feature type="non-terminal residue" evidence="8">
    <location>
        <position position="1"/>
    </location>
</feature>
<dbReference type="PANTHER" id="PTHR30627">
    <property type="entry name" value="PEPTIDOGLYCAN D,D-TRANSPEPTIDASE"/>
    <property type="match status" value="1"/>
</dbReference>
<dbReference type="Gene3D" id="3.90.1310.10">
    <property type="entry name" value="Penicillin-binding protein 2a (Domain 2)"/>
    <property type="match status" value="1"/>
</dbReference>
<evidence type="ECO:0000256" key="5">
    <source>
        <dbReference type="ARBA" id="ARBA00023251"/>
    </source>
</evidence>